<evidence type="ECO:0000313" key="2">
    <source>
        <dbReference type="EMBL" id="PWL04216.1"/>
    </source>
</evidence>
<evidence type="ECO:0000313" key="3">
    <source>
        <dbReference type="Proteomes" id="UP000245523"/>
    </source>
</evidence>
<evidence type="ECO:0000256" key="1">
    <source>
        <dbReference type="SAM" id="Phobius"/>
    </source>
</evidence>
<proteinExistence type="predicted"/>
<comment type="caution">
    <text evidence="2">The sequence shown here is derived from an EMBL/GenBank/DDBJ whole genome shotgun (WGS) entry which is preliminary data.</text>
</comment>
<evidence type="ECO:0008006" key="4">
    <source>
        <dbReference type="Google" id="ProtNLM"/>
    </source>
</evidence>
<keyword evidence="3" id="KW-1185">Reference proteome</keyword>
<keyword evidence="1" id="KW-0812">Transmembrane</keyword>
<feature type="transmembrane region" description="Helical" evidence="1">
    <location>
        <begin position="227"/>
        <end position="249"/>
    </location>
</feature>
<sequence length="252" mass="27982">MSDEQFEWMTLETFASNEEADALVALLQENAIEANVVSDANLGGDPLGLDFQNRGASSVIVRVHAGEIEKARRILEAGMQAAATDADDASLEMFQSFSDEDLLEVLKKPDEWNPENVALARKLLASHGKNFTDAELQNFFEERIESLRQPIPVKKASGILSLVASFAVIAVAVINYRYLENTNYLYLLVAAFIVSCLAFIAGLNWTYRKKRLPNGEKIFVFSKKLRIFSFIEMVLAAIALGATIIDILVRTM</sequence>
<accession>A0ABX5LPZ7</accession>
<name>A0ABX5LPZ7_9BACT</name>
<keyword evidence="1" id="KW-1133">Transmembrane helix</keyword>
<dbReference type="RefSeq" id="WP_109587104.1">
    <property type="nucleotide sequence ID" value="NZ_QGHD01000001.1"/>
</dbReference>
<gene>
    <name evidence="2" type="ORF">B0H50_101230</name>
</gene>
<dbReference type="EMBL" id="QGHD01000001">
    <property type="protein sequence ID" value="PWL04216.1"/>
    <property type="molecule type" value="Genomic_DNA"/>
</dbReference>
<protein>
    <recommendedName>
        <fullName evidence="4">DUF2007 domain-containing protein</fullName>
    </recommendedName>
</protein>
<reference evidence="2 3" key="1">
    <citation type="submission" date="2018-05" db="EMBL/GenBank/DDBJ databases">
        <title>Animal gut microbial communities from fecal samples from Wisconsin, USA.</title>
        <authorList>
            <person name="Neumann A."/>
        </authorList>
    </citation>
    <scope>NUCLEOTIDE SEQUENCE [LARGE SCALE GENOMIC DNA]</scope>
    <source>
        <strain evidence="2 3">UWS4</strain>
    </source>
</reference>
<dbReference type="Proteomes" id="UP000245523">
    <property type="component" value="Unassembled WGS sequence"/>
</dbReference>
<organism evidence="2 3">
    <name type="scientific">Hallerella porci</name>
    <dbReference type="NCBI Taxonomy" id="1945871"/>
    <lineage>
        <taxon>Bacteria</taxon>
        <taxon>Pseudomonadati</taxon>
        <taxon>Fibrobacterota</taxon>
        <taxon>Fibrobacteria</taxon>
        <taxon>Fibrobacterales</taxon>
        <taxon>Fibrobacteraceae</taxon>
        <taxon>Hallerella</taxon>
    </lineage>
</organism>
<feature type="transmembrane region" description="Helical" evidence="1">
    <location>
        <begin position="158"/>
        <end position="178"/>
    </location>
</feature>
<keyword evidence="1" id="KW-0472">Membrane</keyword>
<feature type="transmembrane region" description="Helical" evidence="1">
    <location>
        <begin position="184"/>
        <end position="207"/>
    </location>
</feature>